<dbReference type="Pfam" id="PF05251">
    <property type="entry name" value="Ost5"/>
    <property type="match status" value="1"/>
</dbReference>
<organism evidence="7 8">
    <name type="scientific">Babjeviella inositovora NRRL Y-12698</name>
    <dbReference type="NCBI Taxonomy" id="984486"/>
    <lineage>
        <taxon>Eukaryota</taxon>
        <taxon>Fungi</taxon>
        <taxon>Dikarya</taxon>
        <taxon>Ascomycota</taxon>
        <taxon>Saccharomycotina</taxon>
        <taxon>Pichiomycetes</taxon>
        <taxon>Serinales incertae sedis</taxon>
        <taxon>Babjeviella</taxon>
    </lineage>
</organism>
<sequence length="90" mass="9638">MAGSYIQLSELYDYSSEEYVPALALSQQSFLCFFLFVVGLSIIFVTSMTEKNTHTLFGVSDVKHLALSALASVALGGGSVYLANSVGVYV</sequence>
<name>A0A1E3QSZ9_9ASCO</name>
<evidence type="ECO:0000256" key="2">
    <source>
        <dbReference type="ARBA" id="ARBA00009825"/>
    </source>
</evidence>
<evidence type="ECO:0000256" key="4">
    <source>
        <dbReference type="ARBA" id="ARBA00022989"/>
    </source>
</evidence>
<feature type="transmembrane region" description="Helical" evidence="6">
    <location>
        <begin position="20"/>
        <end position="45"/>
    </location>
</feature>
<evidence type="ECO:0000313" key="8">
    <source>
        <dbReference type="Proteomes" id="UP000094336"/>
    </source>
</evidence>
<evidence type="ECO:0000256" key="1">
    <source>
        <dbReference type="ARBA" id="ARBA00004141"/>
    </source>
</evidence>
<dbReference type="Proteomes" id="UP000094336">
    <property type="component" value="Unassembled WGS sequence"/>
</dbReference>
<dbReference type="GO" id="GO:0006487">
    <property type="term" value="P:protein N-linked glycosylation"/>
    <property type="evidence" value="ECO:0007669"/>
    <property type="project" value="UniProtKB-UniRule"/>
</dbReference>
<dbReference type="EMBL" id="KV454429">
    <property type="protein sequence ID" value="ODQ80819.1"/>
    <property type="molecule type" value="Genomic_DNA"/>
</dbReference>
<dbReference type="AlphaFoldDB" id="A0A1E3QSZ9"/>
<accession>A0A1E3QSZ9</accession>
<dbReference type="GeneID" id="30144870"/>
<feature type="transmembrane region" description="Helical" evidence="6">
    <location>
        <begin position="65"/>
        <end position="83"/>
    </location>
</feature>
<comment type="similarity">
    <text evidence="2 6">Belongs to the OST5 family.</text>
</comment>
<comment type="subunit">
    <text evidence="6">Component of the oligosaccharyltransferase (OST) complex.</text>
</comment>
<keyword evidence="5 6" id="KW-0472">Membrane</keyword>
<evidence type="ECO:0000256" key="6">
    <source>
        <dbReference type="RuleBase" id="RU367008"/>
    </source>
</evidence>
<evidence type="ECO:0000313" key="7">
    <source>
        <dbReference type="EMBL" id="ODQ80819.1"/>
    </source>
</evidence>
<dbReference type="GO" id="GO:0008250">
    <property type="term" value="C:oligosaccharyltransferase complex"/>
    <property type="evidence" value="ECO:0007669"/>
    <property type="project" value="UniProtKB-UniRule"/>
</dbReference>
<dbReference type="RefSeq" id="XP_018986147.1">
    <property type="nucleotide sequence ID" value="XM_019127016.1"/>
</dbReference>
<comment type="function">
    <text evidence="6">Subunit of the oligosaccharyl transferase (OST) complex that catalyzes the initial transfer of a defined glycan (Glc(3)Man(9)GlcNAc(2) in eukaryotes) from the lipid carrier dolichol-pyrophosphate to an asparagine residue within an Asn-X-Ser/Thr consensus motif in nascent polypeptide chains, the first step in protein N-glycosylation. N-glycosylation occurs cotranslationally and the complex associates with the Sec61 complex at the channel-forming translocon complex that mediates protein translocation across the endoplasmic reticulum (ER). All subunits are required for a maximal enzyme activity.</text>
</comment>
<protein>
    <recommendedName>
        <fullName evidence="6">Dolichyl-diphosphooligosaccharide-protein glycosyltransferase subunit OST5</fullName>
    </recommendedName>
</protein>
<evidence type="ECO:0000256" key="3">
    <source>
        <dbReference type="ARBA" id="ARBA00022692"/>
    </source>
</evidence>
<reference evidence="8" key="1">
    <citation type="submission" date="2016-05" db="EMBL/GenBank/DDBJ databases">
        <title>Comparative genomics of biotechnologically important yeasts.</title>
        <authorList>
            <consortium name="DOE Joint Genome Institute"/>
            <person name="Riley R."/>
            <person name="Haridas S."/>
            <person name="Wolfe K.H."/>
            <person name="Lopes M.R."/>
            <person name="Hittinger C.T."/>
            <person name="Goker M."/>
            <person name="Salamov A."/>
            <person name="Wisecaver J."/>
            <person name="Long T.M."/>
            <person name="Aerts A.L."/>
            <person name="Barry K."/>
            <person name="Choi C."/>
            <person name="Clum A."/>
            <person name="Coughlan A.Y."/>
            <person name="Deshpande S."/>
            <person name="Douglass A.P."/>
            <person name="Hanson S.J."/>
            <person name="Klenk H.-P."/>
            <person name="Labutti K."/>
            <person name="Lapidus A."/>
            <person name="Lindquist E."/>
            <person name="Lipzen A."/>
            <person name="Meier-Kolthoff J.P."/>
            <person name="Ohm R.A."/>
            <person name="Otillar R.P."/>
            <person name="Pangilinan J."/>
            <person name="Peng Y."/>
            <person name="Rokas A."/>
            <person name="Rosa C.A."/>
            <person name="Scheuner C."/>
            <person name="Sibirny A.A."/>
            <person name="Slot J.C."/>
            <person name="Stielow J.B."/>
            <person name="Sun H."/>
            <person name="Kurtzman C.P."/>
            <person name="Blackwell M."/>
            <person name="Grigoriev I.V."/>
            <person name="Jeffries T.W."/>
        </authorList>
    </citation>
    <scope>NUCLEOTIDE SEQUENCE [LARGE SCALE GENOMIC DNA]</scope>
    <source>
        <strain evidence="8">NRRL Y-12698</strain>
    </source>
</reference>
<dbReference type="InterPro" id="IPR007915">
    <property type="entry name" value="TMEM258/Ost5"/>
</dbReference>
<keyword evidence="3 6" id="KW-0812">Transmembrane</keyword>
<evidence type="ECO:0000256" key="5">
    <source>
        <dbReference type="ARBA" id="ARBA00023136"/>
    </source>
</evidence>
<proteinExistence type="inferred from homology"/>
<keyword evidence="8" id="KW-1185">Reference proteome</keyword>
<keyword evidence="4 6" id="KW-1133">Transmembrane helix</keyword>
<comment type="subcellular location">
    <subcellularLocation>
        <location evidence="1 6">Membrane</location>
        <topology evidence="1 6">Multi-pass membrane protein</topology>
    </subcellularLocation>
</comment>
<gene>
    <name evidence="7" type="ORF">BABINDRAFT_12925</name>
</gene>